<keyword evidence="2" id="KW-0479">Metal-binding</keyword>
<dbReference type="Gene3D" id="1.10.760.10">
    <property type="entry name" value="Cytochrome c-like domain"/>
    <property type="match status" value="2"/>
</dbReference>
<dbReference type="GO" id="GO:0020037">
    <property type="term" value="F:heme binding"/>
    <property type="evidence" value="ECO:0007669"/>
    <property type="project" value="InterPro"/>
</dbReference>
<evidence type="ECO:0000256" key="2">
    <source>
        <dbReference type="ARBA" id="ARBA00022723"/>
    </source>
</evidence>
<proteinExistence type="predicted"/>
<dbReference type="InterPro" id="IPR036909">
    <property type="entry name" value="Cyt_c-like_dom_sf"/>
</dbReference>
<feature type="domain" description="Cytochrome c" evidence="4">
    <location>
        <begin position="57"/>
        <end position="150"/>
    </location>
</feature>
<dbReference type="AlphaFoldDB" id="X0UBH3"/>
<dbReference type="Pfam" id="PF00034">
    <property type="entry name" value="Cytochrom_C"/>
    <property type="match status" value="1"/>
</dbReference>
<dbReference type="GO" id="GO:0046872">
    <property type="term" value="F:metal ion binding"/>
    <property type="evidence" value="ECO:0007669"/>
    <property type="project" value="UniProtKB-KW"/>
</dbReference>
<gene>
    <name evidence="5" type="ORF">S01H1_19921</name>
</gene>
<dbReference type="InterPro" id="IPR009056">
    <property type="entry name" value="Cyt_c-like_dom"/>
</dbReference>
<dbReference type="EMBL" id="BARS01010826">
    <property type="protein sequence ID" value="GAF97717.1"/>
    <property type="molecule type" value="Genomic_DNA"/>
</dbReference>
<comment type="caution">
    <text evidence="5">The sequence shown here is derived from an EMBL/GenBank/DDBJ whole genome shotgun (WGS) entry which is preliminary data.</text>
</comment>
<accession>X0UBH3</accession>
<evidence type="ECO:0000259" key="4">
    <source>
        <dbReference type="PROSITE" id="PS51007"/>
    </source>
</evidence>
<feature type="non-terminal residue" evidence="5">
    <location>
        <position position="276"/>
    </location>
</feature>
<keyword evidence="3" id="KW-0408">Iron</keyword>
<protein>
    <recommendedName>
        <fullName evidence="4">Cytochrome c domain-containing protein</fullName>
    </recommendedName>
</protein>
<organism evidence="5">
    <name type="scientific">marine sediment metagenome</name>
    <dbReference type="NCBI Taxonomy" id="412755"/>
    <lineage>
        <taxon>unclassified sequences</taxon>
        <taxon>metagenomes</taxon>
        <taxon>ecological metagenomes</taxon>
    </lineage>
</organism>
<evidence type="ECO:0000256" key="1">
    <source>
        <dbReference type="ARBA" id="ARBA00022617"/>
    </source>
</evidence>
<dbReference type="GO" id="GO:0009055">
    <property type="term" value="F:electron transfer activity"/>
    <property type="evidence" value="ECO:0007669"/>
    <property type="project" value="InterPro"/>
</dbReference>
<name>X0UBH3_9ZZZZ</name>
<dbReference type="PROSITE" id="PS51007">
    <property type="entry name" value="CYTC"/>
    <property type="match status" value="2"/>
</dbReference>
<keyword evidence="1" id="KW-0349">Heme</keyword>
<reference evidence="5" key="1">
    <citation type="journal article" date="2014" name="Front. Microbiol.">
        <title>High frequency of phylogenetically diverse reductive dehalogenase-homologous genes in deep subseafloor sedimentary metagenomes.</title>
        <authorList>
            <person name="Kawai M."/>
            <person name="Futagami T."/>
            <person name="Toyoda A."/>
            <person name="Takaki Y."/>
            <person name="Nishi S."/>
            <person name="Hori S."/>
            <person name="Arai W."/>
            <person name="Tsubouchi T."/>
            <person name="Morono Y."/>
            <person name="Uchiyama I."/>
            <person name="Ito T."/>
            <person name="Fujiyama A."/>
            <person name="Inagaki F."/>
            <person name="Takami H."/>
        </authorList>
    </citation>
    <scope>NUCLEOTIDE SEQUENCE</scope>
    <source>
        <strain evidence="5">Expedition CK06-06</strain>
    </source>
</reference>
<sequence>MNCERFSVGREHRSSLPIYGSPQLNQRVSDCWSGRPWAAPLAVLLAGWLYLAASPTAVAQETADYFRQNCISCHTIGGGRLTGPDLKNVTDRKDGAWLVRFILDPDAMINSGDSYALNLVKEAGGVKMTKPVGITKDRAEALIKLIEAESAKERSEFAGLQISMEPFTKDDRKLGRAYFTGKKPLENGATACFSCHTVRGVGALGGGRVGPDLSLVYERLEGRRALSQWLSAPATTTMQPLFRERQLTAAEIHALAALFEHSAEQGGEEDMSGPLA</sequence>
<evidence type="ECO:0000256" key="3">
    <source>
        <dbReference type="ARBA" id="ARBA00023004"/>
    </source>
</evidence>
<dbReference type="SUPFAM" id="SSF46626">
    <property type="entry name" value="Cytochrome c"/>
    <property type="match status" value="2"/>
</dbReference>
<feature type="domain" description="Cytochrome c" evidence="4">
    <location>
        <begin position="170"/>
        <end position="263"/>
    </location>
</feature>
<evidence type="ECO:0000313" key="5">
    <source>
        <dbReference type="EMBL" id="GAF97717.1"/>
    </source>
</evidence>